<dbReference type="Proteomes" id="UP001501594">
    <property type="component" value="Unassembled WGS sequence"/>
</dbReference>
<dbReference type="InterPro" id="IPR057204">
    <property type="entry name" value="DUF7882"/>
</dbReference>
<protein>
    <recommendedName>
        <fullName evidence="1">DUF7882 domain-containing protein</fullName>
    </recommendedName>
</protein>
<feature type="domain" description="DUF7882" evidence="1">
    <location>
        <begin position="1"/>
        <end position="96"/>
    </location>
</feature>
<keyword evidence="3" id="KW-1185">Reference proteome</keyword>
<evidence type="ECO:0000313" key="3">
    <source>
        <dbReference type="Proteomes" id="UP001501594"/>
    </source>
</evidence>
<sequence>MGKLAYDRSLSVDFDDRTLAHLQIVIGMKLRRGESFYFSWKDDQQVGDGRTSIWLHPTIPLVYKYYGSRSPSINPAWIHALEMSANTNAGLHIVAEPSAAQNGTHTA</sequence>
<name>A0ABP8E1W7_9MICO</name>
<dbReference type="Pfam" id="PF25355">
    <property type="entry name" value="DUF7882"/>
    <property type="match status" value="1"/>
</dbReference>
<gene>
    <name evidence="2" type="ORF">GCM10022256_18370</name>
</gene>
<accession>A0ABP8E1W7</accession>
<proteinExistence type="predicted"/>
<reference evidence="3" key="1">
    <citation type="journal article" date="2019" name="Int. J. Syst. Evol. Microbiol.">
        <title>The Global Catalogue of Microorganisms (GCM) 10K type strain sequencing project: providing services to taxonomists for standard genome sequencing and annotation.</title>
        <authorList>
            <consortium name="The Broad Institute Genomics Platform"/>
            <consortium name="The Broad Institute Genome Sequencing Center for Infectious Disease"/>
            <person name="Wu L."/>
            <person name="Ma J."/>
        </authorList>
    </citation>
    <scope>NUCLEOTIDE SEQUENCE [LARGE SCALE GENOMIC DNA]</scope>
    <source>
        <strain evidence="3">JCM 17442</strain>
    </source>
</reference>
<dbReference type="EMBL" id="BAABAU010000001">
    <property type="protein sequence ID" value="GAA4266225.1"/>
    <property type="molecule type" value="Genomic_DNA"/>
</dbReference>
<dbReference type="RefSeq" id="WP_344795256.1">
    <property type="nucleotide sequence ID" value="NZ_BAABAU010000001.1"/>
</dbReference>
<comment type="caution">
    <text evidence="2">The sequence shown here is derived from an EMBL/GenBank/DDBJ whole genome shotgun (WGS) entry which is preliminary data.</text>
</comment>
<evidence type="ECO:0000313" key="2">
    <source>
        <dbReference type="EMBL" id="GAA4266225.1"/>
    </source>
</evidence>
<evidence type="ECO:0000259" key="1">
    <source>
        <dbReference type="Pfam" id="PF25355"/>
    </source>
</evidence>
<organism evidence="2 3">
    <name type="scientific">Frondihabitans peucedani</name>
    <dbReference type="NCBI Taxonomy" id="598626"/>
    <lineage>
        <taxon>Bacteria</taxon>
        <taxon>Bacillati</taxon>
        <taxon>Actinomycetota</taxon>
        <taxon>Actinomycetes</taxon>
        <taxon>Micrococcales</taxon>
        <taxon>Microbacteriaceae</taxon>
        <taxon>Frondihabitans</taxon>
    </lineage>
</organism>